<feature type="transmembrane region" description="Helical" evidence="1">
    <location>
        <begin position="124"/>
        <end position="141"/>
    </location>
</feature>
<feature type="transmembrane region" description="Helical" evidence="1">
    <location>
        <begin position="17"/>
        <end position="38"/>
    </location>
</feature>
<sequence>MNTSLAPTAMTTLSQKAAAVVAGTFVLVGILGFVPGITTRYDEITFAGHESGAQLLDLFAVSVLHNIVHLAFGVAGFLLATSWTGARAFLIGGGAVYLLLTIYGLLVDRHEDANVVPLDKADNWLHLVLGLGMIGLGLFLGRDDNEATDPR</sequence>
<gene>
    <name evidence="2" type="ORF">BJ958_004367</name>
</gene>
<protein>
    <recommendedName>
        <fullName evidence="4">DUF4383 domain-containing protein</fullName>
    </recommendedName>
</protein>
<accession>A0A852RGY3</accession>
<keyword evidence="1" id="KW-0472">Membrane</keyword>
<comment type="caution">
    <text evidence="2">The sequence shown here is derived from an EMBL/GenBank/DDBJ whole genome shotgun (WGS) entry which is preliminary data.</text>
</comment>
<proteinExistence type="predicted"/>
<feature type="transmembrane region" description="Helical" evidence="1">
    <location>
        <begin position="86"/>
        <end position="104"/>
    </location>
</feature>
<evidence type="ECO:0000256" key="1">
    <source>
        <dbReference type="SAM" id="Phobius"/>
    </source>
</evidence>
<keyword evidence="1" id="KW-0812">Transmembrane</keyword>
<evidence type="ECO:0008006" key="4">
    <source>
        <dbReference type="Google" id="ProtNLM"/>
    </source>
</evidence>
<reference evidence="2 3" key="1">
    <citation type="submission" date="2020-07" db="EMBL/GenBank/DDBJ databases">
        <title>Sequencing the genomes of 1000 actinobacteria strains.</title>
        <authorList>
            <person name="Klenk H.-P."/>
        </authorList>
    </citation>
    <scope>NUCLEOTIDE SEQUENCE [LARGE SCALE GENOMIC DNA]</scope>
    <source>
        <strain evidence="2 3">DSM 19082</strain>
    </source>
</reference>
<organism evidence="2 3">
    <name type="scientific">Nocardioides kongjuensis</name>
    <dbReference type="NCBI Taxonomy" id="349522"/>
    <lineage>
        <taxon>Bacteria</taxon>
        <taxon>Bacillati</taxon>
        <taxon>Actinomycetota</taxon>
        <taxon>Actinomycetes</taxon>
        <taxon>Propionibacteriales</taxon>
        <taxon>Nocardioidaceae</taxon>
        <taxon>Nocardioides</taxon>
    </lineage>
</organism>
<keyword evidence="1" id="KW-1133">Transmembrane helix</keyword>
<dbReference type="RefSeq" id="WP_246319086.1">
    <property type="nucleotide sequence ID" value="NZ_BAABEF010000001.1"/>
</dbReference>
<feature type="transmembrane region" description="Helical" evidence="1">
    <location>
        <begin position="58"/>
        <end position="79"/>
    </location>
</feature>
<dbReference type="EMBL" id="JACCBF010000001">
    <property type="protein sequence ID" value="NYD32821.1"/>
    <property type="molecule type" value="Genomic_DNA"/>
</dbReference>
<dbReference type="AlphaFoldDB" id="A0A852RGY3"/>
<evidence type="ECO:0000313" key="3">
    <source>
        <dbReference type="Proteomes" id="UP000582231"/>
    </source>
</evidence>
<keyword evidence="3" id="KW-1185">Reference proteome</keyword>
<dbReference type="Pfam" id="PF14325">
    <property type="entry name" value="DUF4383"/>
    <property type="match status" value="1"/>
</dbReference>
<name>A0A852RGY3_9ACTN</name>
<dbReference type="Proteomes" id="UP000582231">
    <property type="component" value="Unassembled WGS sequence"/>
</dbReference>
<evidence type="ECO:0000313" key="2">
    <source>
        <dbReference type="EMBL" id="NYD32821.1"/>
    </source>
</evidence>